<comment type="subcellular location">
    <subcellularLocation>
        <location evidence="1">Cell membrane</location>
        <topology evidence="1">Multi-pass membrane protein</topology>
    </subcellularLocation>
</comment>
<evidence type="ECO:0000259" key="8">
    <source>
        <dbReference type="Pfam" id="PF00924"/>
    </source>
</evidence>
<accession>A0ABZ2LKF7</accession>
<evidence type="ECO:0000256" key="5">
    <source>
        <dbReference type="ARBA" id="ARBA00022989"/>
    </source>
</evidence>
<dbReference type="InterPro" id="IPR011066">
    <property type="entry name" value="MscS_channel_C_sf"/>
</dbReference>
<keyword evidence="12" id="KW-1185">Reference proteome</keyword>
<keyword evidence="6 7" id="KW-0472">Membrane</keyword>
<dbReference type="InterPro" id="IPR023408">
    <property type="entry name" value="MscS_beta-dom_sf"/>
</dbReference>
<keyword evidence="3" id="KW-1003">Cell membrane</keyword>
<feature type="domain" description="Mechanosensitive ion channel transmembrane helices 2/3" evidence="10">
    <location>
        <begin position="66"/>
        <end position="107"/>
    </location>
</feature>
<dbReference type="SUPFAM" id="SSF50182">
    <property type="entry name" value="Sm-like ribonucleoproteins"/>
    <property type="match status" value="1"/>
</dbReference>
<sequence length="288" mass="30927">MLPKIRDFLHYPILTISGGDITPGSIILGVAVVFTSAILASLASRWLLRLLGSRGLSSGAQFAASKILRYSVVLLGILVGLSSMGLRLDALFAASAVLAVGIGFGLQNIAQNFVSGLVLLIEQPVAKGDFVKVGNSVGVIEDIGLRATQILTRDQETIIVPNSELMTSPVINHSRPTPHLRIDVKVDASAKSDPALVRETLLAVAAAHPEVLGDMGSEVRLDQCNEPAFVFSLLVWISNPHDDLRIASDLRFAIEAAFRDKGIEGPIPERITYARDGLPRPLREQNEN</sequence>
<organism evidence="11 12">
    <name type="scientific">Pendulispora rubella</name>
    <dbReference type="NCBI Taxonomy" id="2741070"/>
    <lineage>
        <taxon>Bacteria</taxon>
        <taxon>Pseudomonadati</taxon>
        <taxon>Myxococcota</taxon>
        <taxon>Myxococcia</taxon>
        <taxon>Myxococcales</taxon>
        <taxon>Sorangiineae</taxon>
        <taxon>Pendulisporaceae</taxon>
        <taxon>Pendulispora</taxon>
    </lineage>
</organism>
<feature type="domain" description="Mechanosensitive ion channel MscS" evidence="8">
    <location>
        <begin position="108"/>
        <end position="175"/>
    </location>
</feature>
<evidence type="ECO:0000256" key="2">
    <source>
        <dbReference type="ARBA" id="ARBA00008017"/>
    </source>
</evidence>
<evidence type="ECO:0000256" key="6">
    <source>
        <dbReference type="ARBA" id="ARBA00023136"/>
    </source>
</evidence>
<evidence type="ECO:0000256" key="3">
    <source>
        <dbReference type="ARBA" id="ARBA00022475"/>
    </source>
</evidence>
<dbReference type="Pfam" id="PF00924">
    <property type="entry name" value="MS_channel_2nd"/>
    <property type="match status" value="1"/>
</dbReference>
<evidence type="ECO:0000256" key="7">
    <source>
        <dbReference type="SAM" id="Phobius"/>
    </source>
</evidence>
<comment type="similarity">
    <text evidence="2">Belongs to the MscS (TC 1.A.23) family.</text>
</comment>
<dbReference type="Gene3D" id="2.30.30.60">
    <property type="match status" value="1"/>
</dbReference>
<dbReference type="InterPro" id="IPR010920">
    <property type="entry name" value="LSM_dom_sf"/>
</dbReference>
<dbReference type="SUPFAM" id="SSF82689">
    <property type="entry name" value="Mechanosensitive channel protein MscS (YggB), C-terminal domain"/>
    <property type="match status" value="1"/>
</dbReference>
<dbReference type="InterPro" id="IPR006685">
    <property type="entry name" value="MscS_channel_2nd"/>
</dbReference>
<evidence type="ECO:0000313" key="12">
    <source>
        <dbReference type="Proteomes" id="UP001374803"/>
    </source>
</evidence>
<evidence type="ECO:0000259" key="9">
    <source>
        <dbReference type="Pfam" id="PF21082"/>
    </source>
</evidence>
<name>A0ABZ2LKF7_9BACT</name>
<dbReference type="PANTHER" id="PTHR30347">
    <property type="entry name" value="POTASSIUM CHANNEL RELATED"/>
    <property type="match status" value="1"/>
</dbReference>
<feature type="domain" description="Mechanosensitive ion channel MscS C-terminal" evidence="9">
    <location>
        <begin position="182"/>
        <end position="264"/>
    </location>
</feature>
<evidence type="ECO:0000256" key="1">
    <source>
        <dbReference type="ARBA" id="ARBA00004651"/>
    </source>
</evidence>
<dbReference type="Gene3D" id="1.10.287.1260">
    <property type="match status" value="1"/>
</dbReference>
<reference evidence="11" key="1">
    <citation type="submission" date="2021-12" db="EMBL/GenBank/DDBJ databases">
        <title>Discovery of the Pendulisporaceae a myxobacterial family with distinct sporulation behavior and unique specialized metabolism.</title>
        <authorList>
            <person name="Garcia R."/>
            <person name="Popoff A."/>
            <person name="Bader C.D."/>
            <person name="Loehr J."/>
            <person name="Walesch S."/>
            <person name="Walt C."/>
            <person name="Boldt J."/>
            <person name="Bunk B."/>
            <person name="Haeckl F.J.F.P.J."/>
            <person name="Gunesch A.P."/>
            <person name="Birkelbach J."/>
            <person name="Nuebel U."/>
            <person name="Pietschmann T."/>
            <person name="Bach T."/>
            <person name="Mueller R."/>
        </authorList>
    </citation>
    <scope>NUCLEOTIDE SEQUENCE</scope>
    <source>
        <strain evidence="11">MSr11367</strain>
    </source>
</reference>
<proteinExistence type="inferred from homology"/>
<dbReference type="InterPro" id="IPR052702">
    <property type="entry name" value="MscS-like_channel"/>
</dbReference>
<dbReference type="EMBL" id="CP089983">
    <property type="protein sequence ID" value="WXB10049.1"/>
    <property type="molecule type" value="Genomic_DNA"/>
</dbReference>
<feature type="transmembrane region" description="Helical" evidence="7">
    <location>
        <begin position="26"/>
        <end position="47"/>
    </location>
</feature>
<gene>
    <name evidence="11" type="ORF">LVJ94_22830</name>
</gene>
<dbReference type="InterPro" id="IPR011014">
    <property type="entry name" value="MscS_channel_TM-2"/>
</dbReference>
<dbReference type="Pfam" id="PF21082">
    <property type="entry name" value="MS_channel_3rd"/>
    <property type="match status" value="1"/>
</dbReference>
<dbReference type="Pfam" id="PF21088">
    <property type="entry name" value="MS_channel_1st"/>
    <property type="match status" value="1"/>
</dbReference>
<evidence type="ECO:0000259" key="10">
    <source>
        <dbReference type="Pfam" id="PF21088"/>
    </source>
</evidence>
<dbReference type="Gene3D" id="3.30.70.100">
    <property type="match status" value="1"/>
</dbReference>
<dbReference type="SUPFAM" id="SSF82861">
    <property type="entry name" value="Mechanosensitive channel protein MscS (YggB), transmembrane region"/>
    <property type="match status" value="1"/>
</dbReference>
<protein>
    <submittedName>
        <fullName evidence="11">Mechanosensitive ion channel</fullName>
    </submittedName>
</protein>
<evidence type="ECO:0000313" key="11">
    <source>
        <dbReference type="EMBL" id="WXB10049.1"/>
    </source>
</evidence>
<feature type="transmembrane region" description="Helical" evidence="7">
    <location>
        <begin position="67"/>
        <end position="84"/>
    </location>
</feature>
<evidence type="ECO:0000256" key="4">
    <source>
        <dbReference type="ARBA" id="ARBA00022692"/>
    </source>
</evidence>
<dbReference type="RefSeq" id="WP_394839727.1">
    <property type="nucleotide sequence ID" value="NZ_CP089929.1"/>
</dbReference>
<dbReference type="PANTHER" id="PTHR30347:SF1">
    <property type="entry name" value="MECHANOSENSITIVE CHANNEL MSCK"/>
    <property type="match status" value="1"/>
</dbReference>
<dbReference type="InterPro" id="IPR049142">
    <property type="entry name" value="MS_channel_1st"/>
</dbReference>
<feature type="transmembrane region" description="Helical" evidence="7">
    <location>
        <begin position="90"/>
        <end position="110"/>
    </location>
</feature>
<keyword evidence="4 7" id="KW-0812">Transmembrane</keyword>
<keyword evidence="5 7" id="KW-1133">Transmembrane helix</keyword>
<dbReference type="InterPro" id="IPR049278">
    <property type="entry name" value="MS_channel_C"/>
</dbReference>
<dbReference type="Proteomes" id="UP001374803">
    <property type="component" value="Chromosome"/>
</dbReference>